<dbReference type="CDD" id="cd01392">
    <property type="entry name" value="HTH_LacI"/>
    <property type="match status" value="1"/>
</dbReference>
<dbReference type="InterPro" id="IPR000843">
    <property type="entry name" value="HTH_LacI"/>
</dbReference>
<protein>
    <submittedName>
        <fullName evidence="6">Transcriptional regulator, LacI family</fullName>
    </submittedName>
</protein>
<dbReference type="GO" id="GO:0003700">
    <property type="term" value="F:DNA-binding transcription factor activity"/>
    <property type="evidence" value="ECO:0007669"/>
    <property type="project" value="TreeGrafter"/>
</dbReference>
<dbReference type="PANTHER" id="PTHR30146:SF109">
    <property type="entry name" value="HTH-TYPE TRANSCRIPTIONAL REGULATOR GALS"/>
    <property type="match status" value="1"/>
</dbReference>
<dbReference type="PROSITE" id="PS50943">
    <property type="entry name" value="HTH_CROC1"/>
    <property type="match status" value="1"/>
</dbReference>
<accession>A0A0S6WA10</accession>
<dbReference type="SUPFAM" id="SSF47413">
    <property type="entry name" value="lambda repressor-like DNA-binding domains"/>
    <property type="match status" value="1"/>
</dbReference>
<dbReference type="Pfam" id="PF13377">
    <property type="entry name" value="Peripla_BP_3"/>
    <property type="match status" value="1"/>
</dbReference>
<keyword evidence="7" id="KW-1185">Reference proteome</keyword>
<organism evidence="6">
    <name type="scientific">Vecturithrix granuli</name>
    <dbReference type="NCBI Taxonomy" id="1499967"/>
    <lineage>
        <taxon>Bacteria</taxon>
        <taxon>Candidatus Moduliflexota</taxon>
        <taxon>Candidatus Vecturitrichia</taxon>
        <taxon>Candidatus Vecturitrichales</taxon>
        <taxon>Candidatus Vecturitrichaceae</taxon>
        <taxon>Candidatus Vecturithrix</taxon>
    </lineage>
</organism>
<sequence>MQTVTINTTIKDHEIMEKKDMTIRDLAKLAGVSVATVSRSMNNSPLVQEATKQKILKLADEVGFELNASAKGLATSKVNTIGVILPPEYDQFGQQLYYSSLLNDLRGTLERANYDLIVTFLTNRFTGKSNILSLINRRKVDGLIILQETLEPELLDFLEKKNVPYIFSHYPPSSEDISVDAVYPDHLWGGKLAGEHLASLGCQRMMCIGAENKVNEFVLRERGFARALTTHGLDFSEKHVLYASLTVNDGYQIVREHANKFQATEAVFVVTDLLAFGVIAGLKDIGLAIPQDISVVGYDDIPLASMLKPTLTTIHQPREEIAKKTCRRLIEKIQHVEKSSAKIKETIRPHLIVRESCKKPVRKKT</sequence>
<keyword evidence="3" id="KW-0804">Transcription</keyword>
<dbReference type="Gene3D" id="3.40.50.2300">
    <property type="match status" value="2"/>
</dbReference>
<dbReference type="PROSITE" id="PS50932">
    <property type="entry name" value="HTH_LACI_2"/>
    <property type="match status" value="1"/>
</dbReference>
<dbReference type="Pfam" id="PF00356">
    <property type="entry name" value="LacI"/>
    <property type="match status" value="1"/>
</dbReference>
<dbReference type="PRINTS" id="PR00036">
    <property type="entry name" value="HTHLACI"/>
</dbReference>
<dbReference type="eggNOG" id="COG1609">
    <property type="taxonomic scope" value="Bacteria"/>
</dbReference>
<evidence type="ECO:0000313" key="6">
    <source>
        <dbReference type="EMBL" id="GAK55105.1"/>
    </source>
</evidence>
<dbReference type="InterPro" id="IPR028082">
    <property type="entry name" value="Peripla_BP_I"/>
</dbReference>
<keyword evidence="2" id="KW-0238">DNA-binding</keyword>
<dbReference type="Gene3D" id="1.10.260.40">
    <property type="entry name" value="lambda repressor-like DNA-binding domains"/>
    <property type="match status" value="1"/>
</dbReference>
<dbReference type="InterPro" id="IPR046335">
    <property type="entry name" value="LacI/GalR-like_sensor"/>
</dbReference>
<evidence type="ECO:0000259" key="5">
    <source>
        <dbReference type="PROSITE" id="PS50943"/>
    </source>
</evidence>
<feature type="domain" description="HTH cro/C1-type" evidence="5">
    <location>
        <begin position="14"/>
        <end position="39"/>
    </location>
</feature>
<dbReference type="InterPro" id="IPR010982">
    <property type="entry name" value="Lambda_DNA-bd_dom_sf"/>
</dbReference>
<evidence type="ECO:0000313" key="7">
    <source>
        <dbReference type="Proteomes" id="UP000030661"/>
    </source>
</evidence>
<dbReference type="InterPro" id="IPR001387">
    <property type="entry name" value="Cro/C1-type_HTH"/>
</dbReference>
<name>A0A0S6WA10_VECG1</name>
<evidence type="ECO:0000256" key="2">
    <source>
        <dbReference type="ARBA" id="ARBA00023125"/>
    </source>
</evidence>
<reference evidence="6" key="1">
    <citation type="journal article" date="2015" name="PeerJ">
        <title>First genomic representation of candidate bacterial phylum KSB3 points to enhanced environmental sensing as a trigger of wastewater bulking.</title>
        <authorList>
            <person name="Sekiguchi Y."/>
            <person name="Ohashi A."/>
            <person name="Parks D.H."/>
            <person name="Yamauchi T."/>
            <person name="Tyson G.W."/>
            <person name="Hugenholtz P."/>
        </authorList>
    </citation>
    <scope>NUCLEOTIDE SEQUENCE [LARGE SCALE GENOMIC DNA]</scope>
</reference>
<dbReference type="SMART" id="SM00354">
    <property type="entry name" value="HTH_LACI"/>
    <property type="match status" value="1"/>
</dbReference>
<gene>
    <name evidence="6" type="ORF">U27_01936</name>
</gene>
<dbReference type="CDD" id="cd06267">
    <property type="entry name" value="PBP1_LacI_sugar_binding-like"/>
    <property type="match status" value="1"/>
</dbReference>
<evidence type="ECO:0000256" key="3">
    <source>
        <dbReference type="ARBA" id="ARBA00023163"/>
    </source>
</evidence>
<proteinExistence type="predicted"/>
<feature type="domain" description="HTH lacI-type" evidence="4">
    <location>
        <begin position="21"/>
        <end position="75"/>
    </location>
</feature>
<dbReference type="PANTHER" id="PTHR30146">
    <property type="entry name" value="LACI-RELATED TRANSCRIPTIONAL REPRESSOR"/>
    <property type="match status" value="1"/>
</dbReference>
<dbReference type="EMBL" id="DF820463">
    <property type="protein sequence ID" value="GAK55105.1"/>
    <property type="molecule type" value="Genomic_DNA"/>
</dbReference>
<dbReference type="STRING" id="1499967.U27_01936"/>
<dbReference type="SUPFAM" id="SSF53822">
    <property type="entry name" value="Periplasmic binding protein-like I"/>
    <property type="match status" value="1"/>
</dbReference>
<evidence type="ECO:0000259" key="4">
    <source>
        <dbReference type="PROSITE" id="PS50932"/>
    </source>
</evidence>
<dbReference type="HOGENOM" id="CLU_037628_6_1_0"/>
<dbReference type="AlphaFoldDB" id="A0A0S6WA10"/>
<keyword evidence="1" id="KW-0805">Transcription regulation</keyword>
<dbReference type="Proteomes" id="UP000030661">
    <property type="component" value="Unassembled WGS sequence"/>
</dbReference>
<dbReference type="GO" id="GO:0000976">
    <property type="term" value="F:transcription cis-regulatory region binding"/>
    <property type="evidence" value="ECO:0007669"/>
    <property type="project" value="TreeGrafter"/>
</dbReference>
<evidence type="ECO:0000256" key="1">
    <source>
        <dbReference type="ARBA" id="ARBA00023015"/>
    </source>
</evidence>